<keyword evidence="3" id="KW-1185">Reference proteome</keyword>
<reference evidence="2 3" key="1">
    <citation type="journal article" date="2008" name="BMC Genomics">
        <title>Acidithiobacillus ferrooxidans metabolism: from genome sequence to industrial applications.</title>
        <authorList>
            <person name="Valdes J."/>
            <person name="Pedroso I."/>
            <person name="Quatrini R."/>
            <person name="Dodson R.J."/>
            <person name="Tettelin H."/>
            <person name="Blake R.II."/>
            <person name="Eisen J.A."/>
            <person name="Holmes D.S."/>
        </authorList>
    </citation>
    <scope>NUCLEOTIDE SEQUENCE [LARGE SCALE GENOMIC DNA]</scope>
    <source>
        <strain evidence="3">ATCC 23270 / DSM 14882 / CIP 104768 / NCIMB 8455</strain>
    </source>
</reference>
<name>B7J7J6_ACIF2</name>
<dbReference type="KEGG" id="afr:AFE_1021"/>
<dbReference type="eggNOG" id="ENOG502ZY15">
    <property type="taxonomic scope" value="Bacteria"/>
</dbReference>
<dbReference type="GeneID" id="65280328"/>
<accession>B7J7J6</accession>
<feature type="region of interest" description="Disordered" evidence="1">
    <location>
        <begin position="63"/>
        <end position="82"/>
    </location>
</feature>
<organism evidence="2 3">
    <name type="scientific">Acidithiobacillus ferrooxidans (strain ATCC 23270 / DSM 14882 / CIP 104768 / NCIMB 8455)</name>
    <name type="common">Ferrobacillus ferrooxidans (strain ATCC 23270)</name>
    <dbReference type="NCBI Taxonomy" id="243159"/>
    <lineage>
        <taxon>Bacteria</taxon>
        <taxon>Pseudomonadati</taxon>
        <taxon>Pseudomonadota</taxon>
        <taxon>Acidithiobacillia</taxon>
        <taxon>Acidithiobacillales</taxon>
        <taxon>Acidithiobacillaceae</taxon>
        <taxon>Acidithiobacillus</taxon>
    </lineage>
</organism>
<evidence type="ECO:0000313" key="2">
    <source>
        <dbReference type="EMBL" id="ACK80848.1"/>
    </source>
</evidence>
<proteinExistence type="predicted"/>
<sequence length="82" mass="9343">MEISKKAREAIEDIINRRAKIASMQEQLKEDVKAVAEHLDIKPGKLNKIIGLVEKERQSGEVVEEERDTLDTVESLVGEREE</sequence>
<dbReference type="RefSeq" id="WP_012606732.1">
    <property type="nucleotide sequence ID" value="NC_011761.1"/>
</dbReference>
<dbReference type="EMBL" id="CP001219">
    <property type="protein sequence ID" value="ACK80848.1"/>
    <property type="molecule type" value="Genomic_DNA"/>
</dbReference>
<gene>
    <name evidence="2" type="ordered locus">AFE_1021</name>
</gene>
<dbReference type="Proteomes" id="UP000001362">
    <property type="component" value="Chromosome"/>
</dbReference>
<dbReference type="PaxDb" id="243159-AFE_1021"/>
<dbReference type="STRING" id="243159.AFE_1021"/>
<evidence type="ECO:0000256" key="1">
    <source>
        <dbReference type="SAM" id="MobiDB-lite"/>
    </source>
</evidence>
<protein>
    <submittedName>
        <fullName evidence="2">Conserved domain protein</fullName>
    </submittedName>
</protein>
<dbReference type="HOGENOM" id="CLU_2462049_0_0_6"/>
<dbReference type="AlphaFoldDB" id="B7J7J6"/>
<evidence type="ECO:0000313" key="3">
    <source>
        <dbReference type="Proteomes" id="UP000001362"/>
    </source>
</evidence>